<feature type="transmembrane region" description="Helical" evidence="6">
    <location>
        <begin position="314"/>
        <end position="333"/>
    </location>
</feature>
<proteinExistence type="predicted"/>
<organism evidence="8 9">
    <name type="scientific">Porcisia hertigi</name>
    <dbReference type="NCBI Taxonomy" id="2761500"/>
    <lineage>
        <taxon>Eukaryota</taxon>
        <taxon>Discoba</taxon>
        <taxon>Euglenozoa</taxon>
        <taxon>Kinetoplastea</taxon>
        <taxon>Metakinetoplastina</taxon>
        <taxon>Trypanosomatida</taxon>
        <taxon>Trypanosomatidae</taxon>
        <taxon>Leishmaniinae</taxon>
        <taxon>Porcisia</taxon>
    </lineage>
</organism>
<feature type="transmembrane region" description="Helical" evidence="6">
    <location>
        <begin position="236"/>
        <end position="256"/>
    </location>
</feature>
<feature type="transmembrane region" description="Helical" evidence="6">
    <location>
        <begin position="457"/>
        <end position="484"/>
    </location>
</feature>
<evidence type="ECO:0000256" key="3">
    <source>
        <dbReference type="ARBA" id="ARBA00022989"/>
    </source>
</evidence>
<dbReference type="GO" id="GO:0015179">
    <property type="term" value="F:L-amino acid transmembrane transporter activity"/>
    <property type="evidence" value="ECO:0007669"/>
    <property type="project" value="TreeGrafter"/>
</dbReference>
<evidence type="ECO:0000256" key="4">
    <source>
        <dbReference type="ARBA" id="ARBA00023136"/>
    </source>
</evidence>
<comment type="subcellular location">
    <subcellularLocation>
        <location evidence="1">Membrane</location>
        <topology evidence="1">Multi-pass membrane protein</topology>
    </subcellularLocation>
</comment>
<dbReference type="PANTHER" id="PTHR22950">
    <property type="entry name" value="AMINO ACID TRANSPORTER"/>
    <property type="match status" value="1"/>
</dbReference>
<name>A0A836LAC7_9TRYP</name>
<dbReference type="Pfam" id="PF01490">
    <property type="entry name" value="Aa_trans"/>
    <property type="match status" value="1"/>
</dbReference>
<feature type="region of interest" description="Disordered" evidence="5">
    <location>
        <begin position="1"/>
        <end position="34"/>
    </location>
</feature>
<dbReference type="RefSeq" id="XP_067757167.1">
    <property type="nucleotide sequence ID" value="XM_067900338.1"/>
</dbReference>
<evidence type="ECO:0000256" key="1">
    <source>
        <dbReference type="ARBA" id="ARBA00004141"/>
    </source>
</evidence>
<feature type="transmembrane region" description="Helical" evidence="6">
    <location>
        <begin position="395"/>
        <end position="416"/>
    </location>
</feature>
<feature type="transmembrane region" description="Helical" evidence="6">
    <location>
        <begin position="165"/>
        <end position="190"/>
    </location>
</feature>
<feature type="transmembrane region" description="Helical" evidence="6">
    <location>
        <begin position="202"/>
        <end position="224"/>
    </location>
</feature>
<protein>
    <recommendedName>
        <fullName evidence="7">Amino acid transporter transmembrane domain-containing protein</fullName>
    </recommendedName>
</protein>
<dbReference type="KEGG" id="phet:94290415"/>
<feature type="domain" description="Amino acid transporter transmembrane" evidence="7">
    <location>
        <begin position="88"/>
        <end position="481"/>
    </location>
</feature>
<reference evidence="8 9" key="1">
    <citation type="submission" date="2021-02" db="EMBL/GenBank/DDBJ databases">
        <title>Porcisia hertigi Genome sequencing and assembly.</title>
        <authorList>
            <person name="Almutairi H."/>
            <person name="Gatherer D."/>
        </authorList>
    </citation>
    <scope>NUCLEOTIDE SEQUENCE [LARGE SCALE GENOMIC DNA]</scope>
    <source>
        <strain evidence="8 9">C119</strain>
    </source>
</reference>
<dbReference type="GO" id="GO:0016020">
    <property type="term" value="C:membrane"/>
    <property type="evidence" value="ECO:0007669"/>
    <property type="project" value="UniProtKB-SubCell"/>
</dbReference>
<accession>A0A836LAC7</accession>
<evidence type="ECO:0000313" key="8">
    <source>
        <dbReference type="EMBL" id="KAG5504906.1"/>
    </source>
</evidence>
<dbReference type="Proteomes" id="UP000674318">
    <property type="component" value="Unassembled WGS sequence"/>
</dbReference>
<feature type="compositionally biased region" description="Polar residues" evidence="5">
    <location>
        <begin position="1"/>
        <end position="27"/>
    </location>
</feature>
<dbReference type="GeneID" id="94290415"/>
<feature type="transmembrane region" description="Helical" evidence="6">
    <location>
        <begin position="89"/>
        <end position="112"/>
    </location>
</feature>
<feature type="transmembrane region" description="Helical" evidence="6">
    <location>
        <begin position="354"/>
        <end position="375"/>
    </location>
</feature>
<comment type="caution">
    <text evidence="8">The sequence shown here is derived from an EMBL/GenBank/DDBJ whole genome shotgun (WGS) entry which is preliminary data.</text>
</comment>
<keyword evidence="2 6" id="KW-0812">Transmembrane</keyword>
<feature type="transmembrane region" description="Helical" evidence="6">
    <location>
        <begin position="423"/>
        <end position="445"/>
    </location>
</feature>
<feature type="transmembrane region" description="Helical" evidence="6">
    <location>
        <begin position="118"/>
        <end position="144"/>
    </location>
</feature>
<evidence type="ECO:0000256" key="6">
    <source>
        <dbReference type="SAM" id="Phobius"/>
    </source>
</evidence>
<gene>
    <name evidence="8" type="ORF">JKF63_04352</name>
</gene>
<keyword evidence="4 6" id="KW-0472">Membrane</keyword>
<dbReference type="AlphaFoldDB" id="A0A836LAC7"/>
<sequence length="485" mass="53173">MSRNPISISSVGLHNPQRDSPMSSATPKSGGESATAEYDAAVCKDVDELHGTQEEMRDLSTVCQAEAEAVKPIPSLPERVLGRVLPSGGLWSGVFNLAASSLGAGILGLPYAFQTSGILMGTIHLTVIYLLTVYSVRLLAIVYTKTGIRSYELTARYVFGRGGDIFVAIIMFVKCIGACVAYVICINDLWSSFLSDHRVEGYYRSLSFQRVLTTVTFLLLMLPLSLPRQINSLRYVSLFGVVFVLFFVACVIAHSATHGLKEGFSNRNLHLFTTGNRAIQGLGHFVFAFLCQSNAYQVFNETPKPSVRFFEMQVLVSMAVCTTLYWLAGFFGYCDFGDKVQSSLLRVYRPLTDYYIAVAYIGLVVKLCVAFALHISPCRDSVHHLLGWNLHTIAWWKNALLCTCLCVIALLAGLFIPNVNVVFGLLGSFTGAFIAFVFPALFFIYSGGFELKKVGAYNFFGSLVLLLCGVIIISFGTTATIYGVL</sequence>
<dbReference type="InterPro" id="IPR013057">
    <property type="entry name" value="AA_transpt_TM"/>
</dbReference>
<evidence type="ECO:0000313" key="9">
    <source>
        <dbReference type="Proteomes" id="UP000674318"/>
    </source>
</evidence>
<keyword evidence="9" id="KW-1185">Reference proteome</keyword>
<dbReference type="EMBL" id="JAFJZO010000022">
    <property type="protein sequence ID" value="KAG5504906.1"/>
    <property type="molecule type" value="Genomic_DNA"/>
</dbReference>
<evidence type="ECO:0000259" key="7">
    <source>
        <dbReference type="Pfam" id="PF01490"/>
    </source>
</evidence>
<dbReference type="PANTHER" id="PTHR22950:SF301">
    <property type="entry name" value="ACID TRANSPORTER, PUTATIVE-RELATED"/>
    <property type="match status" value="1"/>
</dbReference>
<evidence type="ECO:0000256" key="2">
    <source>
        <dbReference type="ARBA" id="ARBA00022692"/>
    </source>
</evidence>
<dbReference type="OrthoDB" id="28208at2759"/>
<dbReference type="GO" id="GO:0005737">
    <property type="term" value="C:cytoplasm"/>
    <property type="evidence" value="ECO:0007669"/>
    <property type="project" value="TreeGrafter"/>
</dbReference>
<keyword evidence="3 6" id="KW-1133">Transmembrane helix</keyword>
<evidence type="ECO:0000256" key="5">
    <source>
        <dbReference type="SAM" id="MobiDB-lite"/>
    </source>
</evidence>